<organism evidence="2 3">
    <name type="scientific">Patulibacter medicamentivorans</name>
    <dbReference type="NCBI Taxonomy" id="1097667"/>
    <lineage>
        <taxon>Bacteria</taxon>
        <taxon>Bacillati</taxon>
        <taxon>Actinomycetota</taxon>
        <taxon>Thermoleophilia</taxon>
        <taxon>Solirubrobacterales</taxon>
        <taxon>Patulibacteraceae</taxon>
        <taxon>Patulibacter</taxon>
    </lineage>
</organism>
<sequence length="266" mass="27326">MSMVPVTGGPLTALPGTVGAMGVLLLRTTRAIVRTPLAFGPELVSQIAFAMRVGWMPLVLAAVAMSYGPAGIQAAGFLNLVGAIDRMGGLFSITVIREFAPLVCAIVMAGVAGTAMCADLGARKIREELDALSVLGVDPVTNLVVPRFLALIVVTMIFNVYALIFGTLAGLLVAVVNGSSAGVFFHSYFDNAATLEVLASFVKTAIFGGIIAIVCCYKGLTAEGGAAGVGRAVNQAVVLTFLAIGLVDYAFTQALLALSPELSATR</sequence>
<keyword evidence="1" id="KW-0472">Membrane</keyword>
<reference evidence="2 3" key="1">
    <citation type="journal article" date="2013" name="Biodegradation">
        <title>Quantitative proteomic analysis of ibuprofen-degrading Patulibacter sp. strain I11.</title>
        <authorList>
            <person name="Almeida B."/>
            <person name="Kjeldal H."/>
            <person name="Lolas I."/>
            <person name="Knudsen A.D."/>
            <person name="Carvalho G."/>
            <person name="Nielsen K.L."/>
            <person name="Barreto Crespo M.T."/>
            <person name="Stensballe A."/>
            <person name="Nielsen J.L."/>
        </authorList>
    </citation>
    <scope>NUCLEOTIDE SEQUENCE [LARGE SCALE GENOMIC DNA]</scope>
    <source>
        <strain evidence="2 3">I11</strain>
    </source>
</reference>
<feature type="transmembrane region" description="Helical" evidence="1">
    <location>
        <begin position="232"/>
        <end position="251"/>
    </location>
</feature>
<dbReference type="EMBL" id="AGUD01000198">
    <property type="protein sequence ID" value="EHN10875.1"/>
    <property type="molecule type" value="Genomic_DNA"/>
</dbReference>
<dbReference type="PATRIC" id="fig|1097667.3.peg.2247"/>
<proteinExistence type="predicted"/>
<protein>
    <submittedName>
        <fullName evidence="2">Putative ABC-transporter integral membrane protein</fullName>
    </submittedName>
</protein>
<feature type="transmembrane region" description="Helical" evidence="1">
    <location>
        <begin position="99"/>
        <end position="123"/>
    </location>
</feature>
<accession>H0E617</accession>
<evidence type="ECO:0000256" key="1">
    <source>
        <dbReference type="SAM" id="Phobius"/>
    </source>
</evidence>
<feature type="transmembrane region" description="Helical" evidence="1">
    <location>
        <begin position="201"/>
        <end position="220"/>
    </location>
</feature>
<dbReference type="GO" id="GO:0005548">
    <property type="term" value="F:phospholipid transporter activity"/>
    <property type="evidence" value="ECO:0007669"/>
    <property type="project" value="TreeGrafter"/>
</dbReference>
<keyword evidence="1" id="KW-1133">Transmembrane helix</keyword>
<comment type="caution">
    <text evidence="2">The sequence shown here is derived from an EMBL/GenBank/DDBJ whole genome shotgun (WGS) entry which is preliminary data.</text>
</comment>
<gene>
    <name evidence="2" type="ORF">PAI11_22670</name>
</gene>
<name>H0E617_9ACTN</name>
<dbReference type="Pfam" id="PF02405">
    <property type="entry name" value="MlaE"/>
    <property type="match status" value="1"/>
</dbReference>
<dbReference type="Proteomes" id="UP000005143">
    <property type="component" value="Unassembled WGS sequence"/>
</dbReference>
<dbReference type="AlphaFoldDB" id="H0E617"/>
<evidence type="ECO:0000313" key="2">
    <source>
        <dbReference type="EMBL" id="EHN10875.1"/>
    </source>
</evidence>
<keyword evidence="1" id="KW-0812">Transmembrane</keyword>
<dbReference type="InterPro" id="IPR030802">
    <property type="entry name" value="Permease_MalE"/>
</dbReference>
<dbReference type="GO" id="GO:0043190">
    <property type="term" value="C:ATP-binding cassette (ABC) transporter complex"/>
    <property type="evidence" value="ECO:0007669"/>
    <property type="project" value="InterPro"/>
</dbReference>
<dbReference type="PANTHER" id="PTHR30188">
    <property type="entry name" value="ABC TRANSPORTER PERMEASE PROTEIN-RELATED"/>
    <property type="match status" value="1"/>
</dbReference>
<feature type="transmembrane region" description="Helical" evidence="1">
    <location>
        <begin position="143"/>
        <end position="164"/>
    </location>
</feature>
<feature type="transmembrane region" description="Helical" evidence="1">
    <location>
        <begin position="55"/>
        <end position="78"/>
    </location>
</feature>
<dbReference type="PANTHER" id="PTHR30188:SF4">
    <property type="entry name" value="PROTEIN TRIGALACTOSYLDIACYLGLYCEROL 1, CHLOROPLASTIC"/>
    <property type="match status" value="1"/>
</dbReference>
<keyword evidence="3" id="KW-1185">Reference proteome</keyword>
<evidence type="ECO:0000313" key="3">
    <source>
        <dbReference type="Proteomes" id="UP000005143"/>
    </source>
</evidence>